<protein>
    <submittedName>
        <fullName evidence="1">Uncharacterized protein</fullName>
    </submittedName>
</protein>
<organism evidence="1 2">
    <name type="scientific">Morus notabilis</name>
    <dbReference type="NCBI Taxonomy" id="981085"/>
    <lineage>
        <taxon>Eukaryota</taxon>
        <taxon>Viridiplantae</taxon>
        <taxon>Streptophyta</taxon>
        <taxon>Embryophyta</taxon>
        <taxon>Tracheophyta</taxon>
        <taxon>Spermatophyta</taxon>
        <taxon>Magnoliopsida</taxon>
        <taxon>eudicotyledons</taxon>
        <taxon>Gunneridae</taxon>
        <taxon>Pentapetalae</taxon>
        <taxon>rosids</taxon>
        <taxon>fabids</taxon>
        <taxon>Rosales</taxon>
        <taxon>Moraceae</taxon>
        <taxon>Moreae</taxon>
        <taxon>Morus</taxon>
    </lineage>
</organism>
<gene>
    <name evidence="1" type="ORF">L484_003876</name>
</gene>
<accession>W9RDC3</accession>
<reference evidence="2" key="1">
    <citation type="submission" date="2013-01" db="EMBL/GenBank/DDBJ databases">
        <title>Draft Genome Sequence of a Mulberry Tree, Morus notabilis C.K. Schneid.</title>
        <authorList>
            <person name="He N."/>
            <person name="Zhao S."/>
        </authorList>
    </citation>
    <scope>NUCLEOTIDE SEQUENCE</scope>
</reference>
<dbReference type="Proteomes" id="UP000030645">
    <property type="component" value="Unassembled WGS sequence"/>
</dbReference>
<sequence length="83" mass="9406">MSHNAYGQTYGHHVTEHVTVAKPDMGQNQWMGQAQHDHGHVQAAQEYFYGSSRDMASCHVKSEMKGDCHKKKNKSYVLFTSPI</sequence>
<dbReference type="AlphaFoldDB" id="W9RDC3"/>
<name>W9RDC3_9ROSA</name>
<keyword evidence="2" id="KW-1185">Reference proteome</keyword>
<evidence type="ECO:0000313" key="1">
    <source>
        <dbReference type="EMBL" id="EXB66075.1"/>
    </source>
</evidence>
<proteinExistence type="predicted"/>
<dbReference type="EMBL" id="KE344523">
    <property type="protein sequence ID" value="EXB66075.1"/>
    <property type="molecule type" value="Genomic_DNA"/>
</dbReference>
<evidence type="ECO:0000313" key="2">
    <source>
        <dbReference type="Proteomes" id="UP000030645"/>
    </source>
</evidence>